<feature type="signal peptide" evidence="1">
    <location>
        <begin position="1"/>
        <end position="19"/>
    </location>
</feature>
<feature type="chain" id="PRO_5026728630" evidence="1">
    <location>
        <begin position="20"/>
        <end position="70"/>
    </location>
</feature>
<name>A0A6M2DEH6_RHIMP</name>
<proteinExistence type="predicted"/>
<dbReference type="EMBL" id="GHWJ01010821">
    <property type="protein sequence ID" value="NOV43558.1"/>
    <property type="molecule type" value="Transcribed_RNA"/>
</dbReference>
<keyword evidence="1" id="KW-0732">Signal</keyword>
<accession>A0A6M2DEH6</accession>
<dbReference type="AlphaFoldDB" id="A0A6M2DEH6"/>
<organism evidence="2">
    <name type="scientific">Rhipicephalus microplus</name>
    <name type="common">Cattle tick</name>
    <name type="synonym">Boophilus microplus</name>
    <dbReference type="NCBI Taxonomy" id="6941"/>
    <lineage>
        <taxon>Eukaryota</taxon>
        <taxon>Metazoa</taxon>
        <taxon>Ecdysozoa</taxon>
        <taxon>Arthropoda</taxon>
        <taxon>Chelicerata</taxon>
        <taxon>Arachnida</taxon>
        <taxon>Acari</taxon>
        <taxon>Parasitiformes</taxon>
        <taxon>Ixodida</taxon>
        <taxon>Ixodoidea</taxon>
        <taxon>Ixodidae</taxon>
        <taxon>Rhipicephalinae</taxon>
        <taxon>Rhipicephalus</taxon>
        <taxon>Boophilus</taxon>
    </lineage>
</organism>
<evidence type="ECO:0000256" key="1">
    <source>
        <dbReference type="SAM" id="SignalP"/>
    </source>
</evidence>
<evidence type="ECO:0000313" key="2">
    <source>
        <dbReference type="EMBL" id="NOV43558.1"/>
    </source>
</evidence>
<reference evidence="2" key="1">
    <citation type="submission" date="2019-09" db="EMBL/GenBank/DDBJ databases">
        <title>Organ-specific transcriptomic study of the physiology of the cattle tick, Rhipicephalus microplus.</title>
        <authorList>
            <person name="Tirloni L."/>
            <person name="Braz G."/>
            <person name="Gandara A.C.P."/>
            <person name="Sabadin G.A."/>
            <person name="da Silva R.M."/>
            <person name="Guizzo M.G."/>
            <person name="Machado J.A."/>
            <person name="Costa E.P."/>
            <person name="Gomes H.F."/>
            <person name="Moraes J."/>
            <person name="Mota M.B.S."/>
            <person name="Mesquita R.D."/>
            <person name="Alvarenga P.H."/>
            <person name="Alves F."/>
            <person name="Seixas A."/>
            <person name="da Fonseca R.N."/>
            <person name="Fogaca A."/>
            <person name="Logullo C."/>
            <person name="Tanaka A."/>
            <person name="Daffre S."/>
            <person name="Termignoni C."/>
            <person name="Vaz I.S.Jr."/>
            <person name="Oliveira P.L."/>
            <person name="Ribeiro J.M."/>
        </authorList>
    </citation>
    <scope>NUCLEOTIDE SEQUENCE</scope>
    <source>
        <strain evidence="2">Porto Alegre</strain>
    </source>
</reference>
<protein>
    <submittedName>
        <fullName evidence="2">Putative secreted protein</fullName>
    </submittedName>
</protein>
<sequence>MWLFLICIVFVVYVCSTQGQIRTALFVQHSLLLMGRPGYCSEQHNLNTLTIGKCWYDTLGKCAIVMNTFT</sequence>